<dbReference type="EMBL" id="JANPWB010000015">
    <property type="protein sequence ID" value="KAJ1087736.1"/>
    <property type="molecule type" value="Genomic_DNA"/>
</dbReference>
<feature type="compositionally biased region" description="Low complexity" evidence="1">
    <location>
        <begin position="477"/>
        <end position="495"/>
    </location>
</feature>
<evidence type="ECO:0000256" key="1">
    <source>
        <dbReference type="SAM" id="MobiDB-lite"/>
    </source>
</evidence>
<protein>
    <submittedName>
        <fullName evidence="2">Uncharacterized protein</fullName>
    </submittedName>
</protein>
<keyword evidence="3" id="KW-1185">Reference proteome</keyword>
<evidence type="ECO:0000313" key="3">
    <source>
        <dbReference type="Proteomes" id="UP001066276"/>
    </source>
</evidence>
<feature type="compositionally biased region" description="Low complexity" evidence="1">
    <location>
        <begin position="234"/>
        <end position="246"/>
    </location>
</feature>
<feature type="region of interest" description="Disordered" evidence="1">
    <location>
        <begin position="231"/>
        <end position="251"/>
    </location>
</feature>
<dbReference type="Proteomes" id="UP001066276">
    <property type="component" value="Chromosome 11"/>
</dbReference>
<proteinExistence type="predicted"/>
<feature type="compositionally biased region" description="Polar residues" evidence="1">
    <location>
        <begin position="530"/>
        <end position="539"/>
    </location>
</feature>
<organism evidence="2 3">
    <name type="scientific">Pleurodeles waltl</name>
    <name type="common">Iberian ribbed newt</name>
    <dbReference type="NCBI Taxonomy" id="8319"/>
    <lineage>
        <taxon>Eukaryota</taxon>
        <taxon>Metazoa</taxon>
        <taxon>Chordata</taxon>
        <taxon>Craniata</taxon>
        <taxon>Vertebrata</taxon>
        <taxon>Euteleostomi</taxon>
        <taxon>Amphibia</taxon>
        <taxon>Batrachia</taxon>
        <taxon>Caudata</taxon>
        <taxon>Salamandroidea</taxon>
        <taxon>Salamandridae</taxon>
        <taxon>Pleurodelinae</taxon>
        <taxon>Pleurodeles</taxon>
    </lineage>
</organism>
<gene>
    <name evidence="2" type="ORF">NDU88_000901</name>
</gene>
<comment type="caution">
    <text evidence="2">The sequence shown here is derived from an EMBL/GenBank/DDBJ whole genome shotgun (WGS) entry which is preliminary data.</text>
</comment>
<sequence>MPTLLTIARHRTDAQKTAEVLGQEMSSYLSQLLKSVKFFSKQVARQEKCTNAAQQTSPISVGQQVYIRNFVRRWKDGKFEGPYLVTQSTPTAVKALQQSVDTGEAPRGEGSGQGLYSERPSQREAQDLGAGPRCSRAQGVRLAGGKSEYVPVAHPAARDRCGPVRVPRFVPALSEPIAPPGLWVRGCGGTPRACCTGLPATIRTEDGVCGRAWGHFAVDLAPWLASGAGARLNPHPGAGSPGGADPSPRPATKCLQERALTSLDNRSGFWRLETTPRLLRLLGGGRAYLFFCAPWLGAAVACREEAFQHGTQQQQKHSHAPGPQQPPRASQTCVLAQQLPELRHRSCVAEDRNRIAKRAGGRSYKVKGESRFCRSPARTPPGPERGRNQAPRPPSPPLLLQGWGSGGVTARLLPPLPPDLRFTSLPPRGRHSDLRANPDPQHASRFKFPPVGGSRGPGPPPRLQRGTASRPGSQRGPPVSQAAPAPRAPAWRRSPGVLLLDKGGGAVGTPAAGIHRRGVPQLSPGLSPPLNLQQSSPKPTSDPPGASRSGRHLELLLTGSAEPPYEGEPPAFLQIAPADFSTGPRDTGEPCTAFFAPLDRGS</sequence>
<reference evidence="2" key="1">
    <citation type="journal article" date="2022" name="bioRxiv">
        <title>Sequencing and chromosome-scale assembly of the giantPleurodeles waltlgenome.</title>
        <authorList>
            <person name="Brown T."/>
            <person name="Elewa A."/>
            <person name="Iarovenko S."/>
            <person name="Subramanian E."/>
            <person name="Araus A.J."/>
            <person name="Petzold A."/>
            <person name="Susuki M."/>
            <person name="Suzuki K.-i.T."/>
            <person name="Hayashi T."/>
            <person name="Toyoda A."/>
            <person name="Oliveira C."/>
            <person name="Osipova E."/>
            <person name="Leigh N.D."/>
            <person name="Simon A."/>
            <person name="Yun M.H."/>
        </authorList>
    </citation>
    <scope>NUCLEOTIDE SEQUENCE</scope>
    <source>
        <strain evidence="2">20211129_DDA</strain>
        <tissue evidence="2">Liver</tissue>
    </source>
</reference>
<accession>A0AAV7L7X7</accession>
<dbReference type="Gene3D" id="2.30.30.850">
    <property type="match status" value="1"/>
</dbReference>
<feature type="region of interest" description="Disordered" evidence="1">
    <location>
        <begin position="359"/>
        <end position="602"/>
    </location>
</feature>
<name>A0AAV7L7X7_PLEWA</name>
<dbReference type="AlphaFoldDB" id="A0AAV7L7X7"/>
<feature type="region of interest" description="Disordered" evidence="1">
    <location>
        <begin position="98"/>
        <end position="133"/>
    </location>
</feature>
<evidence type="ECO:0000313" key="2">
    <source>
        <dbReference type="EMBL" id="KAJ1087736.1"/>
    </source>
</evidence>
<feature type="region of interest" description="Disordered" evidence="1">
    <location>
        <begin position="311"/>
        <end position="331"/>
    </location>
</feature>